<dbReference type="PANTHER" id="PTHR43767:SF1">
    <property type="entry name" value="NONRIBOSOMAL PEPTIDE SYNTHASE PES1 (EUROFUNG)-RELATED"/>
    <property type="match status" value="1"/>
</dbReference>
<dbReference type="Pfam" id="PF00501">
    <property type="entry name" value="AMP-binding"/>
    <property type="match status" value="1"/>
</dbReference>
<dbReference type="Gene3D" id="3.30.300.30">
    <property type="match status" value="1"/>
</dbReference>
<feature type="domain" description="AMP-dependent synthetase/ligase" evidence="1">
    <location>
        <begin position="7"/>
        <end position="340"/>
    </location>
</feature>
<evidence type="ECO:0000313" key="3">
    <source>
        <dbReference type="EMBL" id="WCT71994.1"/>
    </source>
</evidence>
<dbReference type="InterPro" id="IPR000873">
    <property type="entry name" value="AMP-dep_synth/lig_dom"/>
</dbReference>
<feature type="domain" description="AMP-binding enzyme C-terminal" evidence="2">
    <location>
        <begin position="390"/>
        <end position="463"/>
    </location>
</feature>
<accession>A0ABY7TJC8</accession>
<dbReference type="Proteomes" id="UP001220395">
    <property type="component" value="Chromosome"/>
</dbReference>
<dbReference type="InterPro" id="IPR025110">
    <property type="entry name" value="AMP-bd_C"/>
</dbReference>
<organism evidence="3 4">
    <name type="scientific">Sphingomonas naphthae</name>
    <dbReference type="NCBI Taxonomy" id="1813468"/>
    <lineage>
        <taxon>Bacteria</taxon>
        <taxon>Pseudomonadati</taxon>
        <taxon>Pseudomonadota</taxon>
        <taxon>Alphaproteobacteria</taxon>
        <taxon>Sphingomonadales</taxon>
        <taxon>Sphingomonadaceae</taxon>
        <taxon>Sphingomonas</taxon>
    </lineage>
</organism>
<evidence type="ECO:0000259" key="2">
    <source>
        <dbReference type="Pfam" id="PF13193"/>
    </source>
</evidence>
<dbReference type="PANTHER" id="PTHR43767">
    <property type="entry name" value="LONG-CHAIN-FATTY-ACID--COA LIGASE"/>
    <property type="match status" value="1"/>
</dbReference>
<keyword evidence="4" id="KW-1185">Reference proteome</keyword>
<dbReference type="Pfam" id="PF13193">
    <property type="entry name" value="AMP-binding_C"/>
    <property type="match status" value="1"/>
</dbReference>
<dbReference type="Gene3D" id="3.40.50.12780">
    <property type="entry name" value="N-terminal domain of ligase-like"/>
    <property type="match status" value="1"/>
</dbReference>
<dbReference type="EMBL" id="CP117411">
    <property type="protein sequence ID" value="WCT71994.1"/>
    <property type="molecule type" value="Genomic_DNA"/>
</dbReference>
<sequence length="480" mass="50616">MIADLLATQAAATPDAVAIEEPAAGRGLTYAALDAMAGQAAGWLAGQGVGQGDRVALLCRNRAEVFVLLFACWRAGAIVVPLNWRLTPAERAVLLADIEPALVLAEPEFLADGMVSLPASFDAAPVPPCAREPDAIWYLIYTSGTSGEPKGVIYTPRMALANRDNVAAFLALGPGESCLTMLPLFHTAGLNLYALPMLMTGGRVRLLRDADAEAVLAHIGAVTAVFAVPTIYERIARLPAFDAADLSSVRFWGSGGAPLRPDLIERFAARGAILCGGMGMSETGPTAFVMDPASARARPTSVGRAQPLVEVRIMGETGALGPDQVGEIWFAGPGVTPGYWRRPDPRVALDGRRWLRSGDLGRIDAAGYATIVGRIGDMIRSGGETVHASEVEAVLAMHPAVAEVAVAGEADAEWGEVPVAYVVATAPVSTHELAAHCRAHLAGFKAPRRFRFVEALPRNVLGKVMRSRLAELADIQRQPA</sequence>
<reference evidence="3 4" key="1">
    <citation type="submission" date="2023-02" db="EMBL/GenBank/DDBJ databases">
        <title>Genome sequence of Sphingomonas naphthae.</title>
        <authorList>
            <person name="Kim S."/>
            <person name="Heo J."/>
            <person name="Kwon S.-W."/>
        </authorList>
    </citation>
    <scope>NUCLEOTIDE SEQUENCE [LARGE SCALE GENOMIC DNA]</scope>
    <source>
        <strain evidence="3 4">KACC 18716</strain>
    </source>
</reference>
<proteinExistence type="predicted"/>
<gene>
    <name evidence="3" type="ORF">PQ455_10065</name>
</gene>
<evidence type="ECO:0000313" key="4">
    <source>
        <dbReference type="Proteomes" id="UP001220395"/>
    </source>
</evidence>
<protein>
    <submittedName>
        <fullName evidence="3">AMP-binding protein</fullName>
    </submittedName>
</protein>
<dbReference type="RefSeq" id="WP_273685941.1">
    <property type="nucleotide sequence ID" value="NZ_CP117411.1"/>
</dbReference>
<dbReference type="InterPro" id="IPR045851">
    <property type="entry name" value="AMP-bd_C_sf"/>
</dbReference>
<dbReference type="InterPro" id="IPR042099">
    <property type="entry name" value="ANL_N_sf"/>
</dbReference>
<dbReference type="InterPro" id="IPR020845">
    <property type="entry name" value="AMP-binding_CS"/>
</dbReference>
<dbReference type="SUPFAM" id="SSF56801">
    <property type="entry name" value="Acetyl-CoA synthetase-like"/>
    <property type="match status" value="1"/>
</dbReference>
<dbReference type="InterPro" id="IPR050237">
    <property type="entry name" value="ATP-dep_AMP-bd_enzyme"/>
</dbReference>
<name>A0ABY7TJC8_9SPHN</name>
<dbReference type="PROSITE" id="PS00455">
    <property type="entry name" value="AMP_BINDING"/>
    <property type="match status" value="1"/>
</dbReference>
<evidence type="ECO:0000259" key="1">
    <source>
        <dbReference type="Pfam" id="PF00501"/>
    </source>
</evidence>